<evidence type="ECO:0000313" key="21">
    <source>
        <dbReference type="Proteomes" id="UP001488805"/>
    </source>
</evidence>
<dbReference type="InterPro" id="IPR003528">
    <property type="entry name" value="Long_hematopoietin_rcpt_CS"/>
</dbReference>
<evidence type="ECO:0000313" key="20">
    <source>
        <dbReference type="EMBL" id="KAK9522905.1"/>
    </source>
</evidence>
<evidence type="ECO:0000256" key="5">
    <source>
        <dbReference type="ARBA" id="ARBA00022475"/>
    </source>
</evidence>
<keyword evidence="12 18" id="KW-0472">Membrane</keyword>
<evidence type="ECO:0000256" key="3">
    <source>
        <dbReference type="ARBA" id="ARBA00007885"/>
    </source>
</evidence>
<gene>
    <name evidence="20" type="ORF">VZT92_019342</name>
</gene>
<dbReference type="PANTHER" id="PTHR23037">
    <property type="entry name" value="CYTOKINE RECEPTOR"/>
    <property type="match status" value="1"/>
</dbReference>
<feature type="region of interest" description="Disordered" evidence="17">
    <location>
        <begin position="572"/>
        <end position="621"/>
    </location>
</feature>
<dbReference type="InterPro" id="IPR036116">
    <property type="entry name" value="FN3_sf"/>
</dbReference>
<dbReference type="AlphaFoldDB" id="A0AAW1EK76"/>
<feature type="domain" description="Fibronectin type-III" evidence="19">
    <location>
        <begin position="191"/>
        <end position="295"/>
    </location>
</feature>
<keyword evidence="14" id="KW-0675">Receptor</keyword>
<dbReference type="GO" id="GO:0006897">
    <property type="term" value="P:endocytosis"/>
    <property type="evidence" value="ECO:0007669"/>
    <property type="project" value="UniProtKB-KW"/>
</dbReference>
<evidence type="ECO:0000256" key="4">
    <source>
        <dbReference type="ARBA" id="ARBA00017448"/>
    </source>
</evidence>
<evidence type="ECO:0000256" key="17">
    <source>
        <dbReference type="SAM" id="MobiDB-lite"/>
    </source>
</evidence>
<name>A0AAW1EK76_ZOAVI</name>
<keyword evidence="10" id="KW-0732">Signal</keyword>
<keyword evidence="13" id="KW-1015">Disulfide bond</keyword>
<feature type="transmembrane region" description="Helical" evidence="18">
    <location>
        <begin position="301"/>
        <end position="323"/>
    </location>
</feature>
<keyword evidence="5" id="KW-1003">Cell membrane</keyword>
<evidence type="ECO:0000256" key="14">
    <source>
        <dbReference type="ARBA" id="ARBA00023170"/>
    </source>
</evidence>
<accession>A0AAW1EK76</accession>
<keyword evidence="21" id="KW-1185">Reference proteome</keyword>
<dbReference type="InterPro" id="IPR003961">
    <property type="entry name" value="FN3_dom"/>
</dbReference>
<evidence type="ECO:0000256" key="8">
    <source>
        <dbReference type="ARBA" id="ARBA00022583"/>
    </source>
</evidence>
<dbReference type="EMBL" id="JBCEZU010000221">
    <property type="protein sequence ID" value="KAK9522905.1"/>
    <property type="molecule type" value="Genomic_DNA"/>
</dbReference>
<evidence type="ECO:0000256" key="12">
    <source>
        <dbReference type="ARBA" id="ARBA00023136"/>
    </source>
</evidence>
<evidence type="ECO:0000256" key="1">
    <source>
        <dbReference type="ARBA" id="ARBA00004251"/>
    </source>
</evidence>
<proteinExistence type="inferred from homology"/>
<evidence type="ECO:0000256" key="11">
    <source>
        <dbReference type="ARBA" id="ARBA00022989"/>
    </source>
</evidence>
<dbReference type="CDD" id="cd00063">
    <property type="entry name" value="FN3"/>
    <property type="match status" value="1"/>
</dbReference>
<feature type="compositionally biased region" description="Basic and acidic residues" evidence="17">
    <location>
        <begin position="543"/>
        <end position="556"/>
    </location>
</feature>
<evidence type="ECO:0000259" key="19">
    <source>
        <dbReference type="PROSITE" id="PS50853"/>
    </source>
</evidence>
<evidence type="ECO:0000256" key="15">
    <source>
        <dbReference type="ARBA" id="ARBA00023180"/>
    </source>
</evidence>
<evidence type="ECO:0000256" key="16">
    <source>
        <dbReference type="ARBA" id="ARBA00031294"/>
    </source>
</evidence>
<keyword evidence="9 18" id="KW-0812">Transmembrane</keyword>
<comment type="caution">
    <text evidence="20">The sequence shown here is derived from an EMBL/GenBank/DDBJ whole genome shotgun (WGS) entry which is preliminary data.</text>
</comment>
<dbReference type="Pfam" id="PF12772">
    <property type="entry name" value="GHBP"/>
    <property type="match status" value="1"/>
</dbReference>
<dbReference type="InterPro" id="IPR025871">
    <property type="entry name" value="GHBP"/>
</dbReference>
<protein>
    <recommendedName>
        <fullName evidence="4">Growth hormone receptor</fullName>
    </recommendedName>
    <alternativeName>
        <fullName evidence="16">Somatotropin receptor</fullName>
    </alternativeName>
</protein>
<comment type="similarity">
    <text evidence="3">Belongs to the type I cytokine receptor family. Type 1 subfamily.</text>
</comment>
<keyword evidence="8" id="KW-0254">Endocytosis</keyword>
<keyword evidence="15" id="KW-0325">Glycoprotein</keyword>
<dbReference type="Proteomes" id="UP001488805">
    <property type="component" value="Unassembled WGS sequence"/>
</dbReference>
<dbReference type="SUPFAM" id="SSF49265">
    <property type="entry name" value="Fibronectin type III"/>
    <property type="match status" value="2"/>
</dbReference>
<keyword evidence="6" id="KW-0964">Secreted</keyword>
<comment type="subcellular location">
    <subcellularLocation>
        <location evidence="1">Cell membrane</location>
        <topology evidence="1">Single-pass type I membrane protein</topology>
    </subcellularLocation>
    <subcellularLocation>
        <location evidence="2">Secreted</location>
    </subcellularLocation>
</comment>
<dbReference type="GO" id="GO:0009897">
    <property type="term" value="C:external side of plasma membrane"/>
    <property type="evidence" value="ECO:0007669"/>
    <property type="project" value="TreeGrafter"/>
</dbReference>
<evidence type="ECO:0000256" key="10">
    <source>
        <dbReference type="ARBA" id="ARBA00022729"/>
    </source>
</evidence>
<feature type="region of interest" description="Disordered" evidence="17">
    <location>
        <begin position="527"/>
        <end position="556"/>
    </location>
</feature>
<sequence length="685" mass="76335">MKITLDPCPRCPLERTEQLTCYRSDQLLKSRSALSLRGVSSRLRNNIMAVLSSSSNLLLLLLMSSLDWLSTLGSAFLIGRHHVTSPAPLEPHVTECISRDRATFQCWWSPGNFHNLSSPGSLRLFYIRRDSPASEWKECPEYVHSNRECFFDVSYTAAWVTYCMQLRSSNNITYYNEEDCFHLENIVRPDPPVSLNWTLLNISPSGLNYDVMVNWEPPPSADVKTGWMRIVYEIQYRARNTTKWEALEIQPQSQQTIFGLHTGKEYEVHIRCRMQAFTKFGEFSDSIFIQVTEVPSKDTTFPLTLVLVFGIVGILVLVMLIVFSQQQRLMMILLPPVPAPKIKGIDPELFKKGKLDELNFILSGGGMGGLPTYATDFYQDEPWVEFIEVDAEDADTGEKEDNQGSDTQRLLDLSQPISHHMNIGFSNSVSFPDDDSGRASCYDPDLPDQDTLMLMATLLPGQPEDGEASLDIVKRAPAPERGVRTLVHTQTGGPQTWVNTDFYAQVSNVMPTGGVVLSPGQQLRIQEGTSGAEETTHKKGKEHKSSEDSEEDKEKELQFQLLVVDPEGGSYAAESNARQMGAPPGSPMPGEGYHTIHPQPAEAKPAAAAEDNQSPYILPDSPQSQFFARVADYTVVQEVDNQHSLLLNPPPRQSPPPCLPQHPLKALPAMPVGYVTPDLLGNLSP</sequence>
<dbReference type="PROSITE" id="PS01352">
    <property type="entry name" value="HEMATOPO_REC_L_F1"/>
    <property type="match status" value="1"/>
</dbReference>
<evidence type="ECO:0000256" key="7">
    <source>
        <dbReference type="ARBA" id="ARBA00022553"/>
    </source>
</evidence>
<dbReference type="InterPro" id="IPR013783">
    <property type="entry name" value="Ig-like_fold"/>
</dbReference>
<evidence type="ECO:0000256" key="13">
    <source>
        <dbReference type="ARBA" id="ARBA00023157"/>
    </source>
</evidence>
<keyword evidence="11 18" id="KW-1133">Transmembrane helix</keyword>
<reference evidence="20 21" key="1">
    <citation type="journal article" date="2024" name="Genome Biol. Evol.">
        <title>Chromosome-level genome assembly of the viviparous eelpout Zoarces viviparus.</title>
        <authorList>
            <person name="Fuhrmann N."/>
            <person name="Brasseur M.V."/>
            <person name="Bakowski C.E."/>
            <person name="Podsiadlowski L."/>
            <person name="Prost S."/>
            <person name="Krehenwinkel H."/>
            <person name="Mayer C."/>
        </authorList>
    </citation>
    <scope>NUCLEOTIDE SEQUENCE [LARGE SCALE GENOMIC DNA]</scope>
    <source>
        <strain evidence="20">NO-MEL_2022_Ind0_liver</strain>
    </source>
</reference>
<evidence type="ECO:0000256" key="9">
    <source>
        <dbReference type="ARBA" id="ARBA00022692"/>
    </source>
</evidence>
<dbReference type="PROSITE" id="PS50853">
    <property type="entry name" value="FN3"/>
    <property type="match status" value="1"/>
</dbReference>
<dbReference type="Gene3D" id="2.60.40.10">
    <property type="entry name" value="Immunoglobulins"/>
    <property type="match status" value="2"/>
</dbReference>
<evidence type="ECO:0000256" key="18">
    <source>
        <dbReference type="SAM" id="Phobius"/>
    </source>
</evidence>
<feature type="compositionally biased region" description="Low complexity" evidence="17">
    <location>
        <begin position="600"/>
        <end position="610"/>
    </location>
</feature>
<organism evidence="20 21">
    <name type="scientific">Zoarces viviparus</name>
    <name type="common">Viviparous eelpout</name>
    <name type="synonym">Blennius viviparus</name>
    <dbReference type="NCBI Taxonomy" id="48416"/>
    <lineage>
        <taxon>Eukaryota</taxon>
        <taxon>Metazoa</taxon>
        <taxon>Chordata</taxon>
        <taxon>Craniata</taxon>
        <taxon>Vertebrata</taxon>
        <taxon>Euteleostomi</taxon>
        <taxon>Actinopterygii</taxon>
        <taxon>Neopterygii</taxon>
        <taxon>Teleostei</taxon>
        <taxon>Neoteleostei</taxon>
        <taxon>Acanthomorphata</taxon>
        <taxon>Eupercaria</taxon>
        <taxon>Perciformes</taxon>
        <taxon>Cottioidei</taxon>
        <taxon>Zoarcales</taxon>
        <taxon>Zoarcidae</taxon>
        <taxon>Zoarcinae</taxon>
        <taxon>Zoarces</taxon>
    </lineage>
</organism>
<evidence type="ECO:0000256" key="2">
    <source>
        <dbReference type="ARBA" id="ARBA00004613"/>
    </source>
</evidence>
<dbReference type="InterPro" id="IPR015152">
    <property type="entry name" value="Growth/epo_recpt_lig-bind"/>
</dbReference>
<dbReference type="GO" id="GO:0004896">
    <property type="term" value="F:cytokine receptor activity"/>
    <property type="evidence" value="ECO:0007669"/>
    <property type="project" value="InterPro"/>
</dbReference>
<dbReference type="PANTHER" id="PTHR23037:SF46">
    <property type="entry name" value="INTERLEUKIN 5 RECEPTOR SUBUNIT ALPHA"/>
    <property type="match status" value="1"/>
</dbReference>
<dbReference type="GO" id="GO:0005576">
    <property type="term" value="C:extracellular region"/>
    <property type="evidence" value="ECO:0007669"/>
    <property type="project" value="UniProtKB-SubCell"/>
</dbReference>
<evidence type="ECO:0000256" key="6">
    <source>
        <dbReference type="ARBA" id="ARBA00022525"/>
    </source>
</evidence>
<dbReference type="Pfam" id="PF09067">
    <property type="entry name" value="EpoR_lig-bind"/>
    <property type="match status" value="1"/>
</dbReference>
<feature type="compositionally biased region" description="Polar residues" evidence="17">
    <location>
        <begin position="611"/>
        <end position="621"/>
    </location>
</feature>
<keyword evidence="7" id="KW-0597">Phosphoprotein</keyword>